<dbReference type="Proteomes" id="UP001289374">
    <property type="component" value="Unassembled WGS sequence"/>
</dbReference>
<proteinExistence type="predicted"/>
<evidence type="ECO:0000313" key="1">
    <source>
        <dbReference type="EMBL" id="KAK4381351.1"/>
    </source>
</evidence>
<protein>
    <recommendedName>
        <fullName evidence="3">Reverse transcriptase domain-containing protein</fullName>
    </recommendedName>
</protein>
<dbReference type="AlphaFoldDB" id="A0AAE1T523"/>
<organism evidence="1 2">
    <name type="scientific">Sesamum angolense</name>
    <dbReference type="NCBI Taxonomy" id="2727404"/>
    <lineage>
        <taxon>Eukaryota</taxon>
        <taxon>Viridiplantae</taxon>
        <taxon>Streptophyta</taxon>
        <taxon>Embryophyta</taxon>
        <taxon>Tracheophyta</taxon>
        <taxon>Spermatophyta</taxon>
        <taxon>Magnoliopsida</taxon>
        <taxon>eudicotyledons</taxon>
        <taxon>Gunneridae</taxon>
        <taxon>Pentapetalae</taxon>
        <taxon>asterids</taxon>
        <taxon>lamiids</taxon>
        <taxon>Lamiales</taxon>
        <taxon>Pedaliaceae</taxon>
        <taxon>Sesamum</taxon>
    </lineage>
</organism>
<dbReference type="EMBL" id="JACGWL010000899">
    <property type="protein sequence ID" value="KAK4381351.1"/>
    <property type="molecule type" value="Genomic_DNA"/>
</dbReference>
<gene>
    <name evidence="1" type="ORF">Sango_2976100</name>
</gene>
<sequence>MLLKLYLSLAQRAEREGRIVGVKVAEQAPSVCHLLFADDTRMLFQAEEGQATEVRRVLDAYARASGQYVSGRVDQRKQLLLRPPSSFLGLRCRPAICPHPQFLSNGQFSPQHNPSPAVR</sequence>
<reference evidence="1" key="2">
    <citation type="journal article" date="2024" name="Plant">
        <title>Genomic evolution and insights into agronomic trait innovations of Sesamum species.</title>
        <authorList>
            <person name="Miao H."/>
            <person name="Wang L."/>
            <person name="Qu L."/>
            <person name="Liu H."/>
            <person name="Sun Y."/>
            <person name="Le M."/>
            <person name="Wang Q."/>
            <person name="Wei S."/>
            <person name="Zheng Y."/>
            <person name="Lin W."/>
            <person name="Duan Y."/>
            <person name="Cao H."/>
            <person name="Xiong S."/>
            <person name="Wang X."/>
            <person name="Wei L."/>
            <person name="Li C."/>
            <person name="Ma Q."/>
            <person name="Ju M."/>
            <person name="Zhao R."/>
            <person name="Li G."/>
            <person name="Mu C."/>
            <person name="Tian Q."/>
            <person name="Mei H."/>
            <person name="Zhang T."/>
            <person name="Gao T."/>
            <person name="Zhang H."/>
        </authorList>
    </citation>
    <scope>NUCLEOTIDE SEQUENCE</scope>
    <source>
        <strain evidence="1">K16</strain>
    </source>
</reference>
<accession>A0AAE1T523</accession>
<evidence type="ECO:0008006" key="3">
    <source>
        <dbReference type="Google" id="ProtNLM"/>
    </source>
</evidence>
<evidence type="ECO:0000313" key="2">
    <source>
        <dbReference type="Proteomes" id="UP001289374"/>
    </source>
</evidence>
<reference evidence="1" key="1">
    <citation type="submission" date="2020-06" db="EMBL/GenBank/DDBJ databases">
        <authorList>
            <person name="Li T."/>
            <person name="Hu X."/>
            <person name="Zhang T."/>
            <person name="Song X."/>
            <person name="Zhang H."/>
            <person name="Dai N."/>
            <person name="Sheng W."/>
            <person name="Hou X."/>
            <person name="Wei L."/>
        </authorList>
    </citation>
    <scope>NUCLEOTIDE SEQUENCE</scope>
    <source>
        <strain evidence="1">K16</strain>
        <tissue evidence="1">Leaf</tissue>
    </source>
</reference>
<name>A0AAE1T523_9LAMI</name>
<comment type="caution">
    <text evidence="1">The sequence shown here is derived from an EMBL/GenBank/DDBJ whole genome shotgun (WGS) entry which is preliminary data.</text>
</comment>
<keyword evidence="2" id="KW-1185">Reference proteome</keyword>